<reference evidence="2 3" key="1">
    <citation type="journal article" date="2013" name="Genome Announc.">
        <title>Whole-genome sequences of five oyster-associated bacteria show potential for crude oil hydrocarbon degradation.</title>
        <authorList>
            <person name="Chauhan A."/>
            <person name="Green S."/>
            <person name="Pathak A."/>
            <person name="Thomas J."/>
            <person name="Venkatramanan R."/>
        </authorList>
    </citation>
    <scope>NUCLEOTIDE SEQUENCE [LARGE SCALE GENOMIC DNA]</scope>
    <source>
        <strain evidence="2 3">MF109</strain>
    </source>
</reference>
<evidence type="ECO:0000313" key="3">
    <source>
        <dbReference type="Proteomes" id="UP000016033"/>
    </source>
</evidence>
<proteinExistence type="predicted"/>
<dbReference type="EMBL" id="ATAO01000206">
    <property type="protein sequence ID" value="EQM74839.1"/>
    <property type="molecule type" value="Genomic_DNA"/>
</dbReference>
<organism evidence="2 3">
    <name type="scientific">Microbacterium maritypicum MF109</name>
    <dbReference type="NCBI Taxonomy" id="1333857"/>
    <lineage>
        <taxon>Bacteria</taxon>
        <taxon>Bacillati</taxon>
        <taxon>Actinomycetota</taxon>
        <taxon>Actinomycetes</taxon>
        <taxon>Micrococcales</taxon>
        <taxon>Microbacteriaceae</taxon>
        <taxon>Microbacterium</taxon>
    </lineage>
</organism>
<dbReference type="AlphaFoldDB" id="T5KHA1"/>
<feature type="region of interest" description="Disordered" evidence="1">
    <location>
        <begin position="1"/>
        <end position="48"/>
    </location>
</feature>
<protein>
    <submittedName>
        <fullName evidence="2">Uncharacterized protein</fullName>
    </submittedName>
</protein>
<dbReference type="PATRIC" id="fig|1333857.3.peg.3001"/>
<evidence type="ECO:0000256" key="1">
    <source>
        <dbReference type="SAM" id="MobiDB-lite"/>
    </source>
</evidence>
<evidence type="ECO:0000313" key="2">
    <source>
        <dbReference type="EMBL" id="EQM74839.1"/>
    </source>
</evidence>
<comment type="caution">
    <text evidence="2">The sequence shown here is derived from an EMBL/GenBank/DDBJ whole genome shotgun (WGS) entry which is preliminary data.</text>
</comment>
<name>T5KHA1_MICMQ</name>
<gene>
    <name evidence="2" type="ORF">L687_05110</name>
</gene>
<dbReference type="Proteomes" id="UP000016033">
    <property type="component" value="Unassembled WGS sequence"/>
</dbReference>
<sequence>MGTTDAHGNIHDSSGRFDGHVRTEPDGGLERRPTSTEIDGATPGMSEDEIRSMDTAELRSAYDVTVQSAYQMQEVLRDRGELEGDSLQVVNYLKYSERDFDLAIDAARLHLGLAGVVRDRGAFRQSVDDGFDVETVIGAEREAQLTDAQRDELGERAWEVYLEYEKDAYENDESWSEPEYWAHHEAVQRAYRRAYTAWAKENGIPVLTEE</sequence>
<accession>T5KHA1</accession>
<feature type="compositionally biased region" description="Basic and acidic residues" evidence="1">
    <location>
        <begin position="8"/>
        <end position="34"/>
    </location>
</feature>